<dbReference type="PANTHER" id="PTHR42648:SF18">
    <property type="entry name" value="RETROTRANSPOSON, UNCLASSIFIED-LIKE PROTEIN"/>
    <property type="match status" value="1"/>
</dbReference>
<comment type="caution">
    <text evidence="7">The sequence shown here is derived from an EMBL/GenBank/DDBJ whole genome shotgun (WGS) entry which is preliminary data.</text>
</comment>
<keyword evidence="7" id="KW-0808">Transferase</keyword>
<dbReference type="GO" id="GO:0008270">
    <property type="term" value="F:zinc ion binding"/>
    <property type="evidence" value="ECO:0007669"/>
    <property type="project" value="InterPro"/>
</dbReference>
<keyword evidence="7" id="KW-0548">Nucleotidyltransferase</keyword>
<dbReference type="InterPro" id="IPR036397">
    <property type="entry name" value="RNaseH_sf"/>
</dbReference>
<dbReference type="InterPro" id="IPR043502">
    <property type="entry name" value="DNA/RNA_pol_sf"/>
</dbReference>
<dbReference type="InterPro" id="IPR025724">
    <property type="entry name" value="GAG-pre-integrase_dom"/>
</dbReference>
<dbReference type="GO" id="GO:0015074">
    <property type="term" value="P:DNA integration"/>
    <property type="evidence" value="ECO:0007669"/>
    <property type="project" value="InterPro"/>
</dbReference>
<dbReference type="Pfam" id="PF07727">
    <property type="entry name" value="RVT_2"/>
    <property type="match status" value="1"/>
</dbReference>
<dbReference type="EMBL" id="PSQE01000003">
    <property type="protein sequence ID" value="RHN67289.1"/>
    <property type="molecule type" value="Genomic_DNA"/>
</dbReference>
<dbReference type="PANTHER" id="PTHR42648">
    <property type="entry name" value="TRANSPOSASE, PUTATIVE-RELATED"/>
    <property type="match status" value="1"/>
</dbReference>
<evidence type="ECO:0000259" key="6">
    <source>
        <dbReference type="PROSITE" id="PS50994"/>
    </source>
</evidence>
<dbReference type="InterPro" id="IPR057670">
    <property type="entry name" value="SH3_retrovirus"/>
</dbReference>
<dbReference type="Pfam" id="PF00665">
    <property type="entry name" value="rve"/>
    <property type="match status" value="1"/>
</dbReference>
<keyword evidence="4" id="KW-0378">Hydrolase</keyword>
<keyword evidence="2" id="KW-0479">Metal-binding</keyword>
<evidence type="ECO:0000256" key="4">
    <source>
        <dbReference type="ARBA" id="ARBA00022801"/>
    </source>
</evidence>
<dbReference type="SUPFAM" id="SSF57756">
    <property type="entry name" value="Retrovirus zinc finger-like domains"/>
    <property type="match status" value="1"/>
</dbReference>
<dbReference type="Gramene" id="rna15468">
    <property type="protein sequence ID" value="RHN67289.1"/>
    <property type="gene ID" value="gene15468"/>
</dbReference>
<dbReference type="EC" id="2.7.7.49" evidence="7"/>
<keyword evidence="7" id="KW-0695">RNA-directed DNA polymerase</keyword>
<evidence type="ECO:0000313" key="7">
    <source>
        <dbReference type="EMBL" id="RHN67289.1"/>
    </source>
</evidence>
<dbReference type="SUPFAM" id="SSF56672">
    <property type="entry name" value="DNA/RNA polymerases"/>
    <property type="match status" value="1"/>
</dbReference>
<reference evidence="7" key="1">
    <citation type="journal article" date="2018" name="Nat. Plants">
        <title>Whole-genome landscape of Medicago truncatula symbiotic genes.</title>
        <authorList>
            <person name="Pecrix Y."/>
            <person name="Gamas P."/>
            <person name="Carrere S."/>
        </authorList>
    </citation>
    <scope>NUCLEOTIDE SEQUENCE</scope>
    <source>
        <tissue evidence="7">Leaves</tissue>
    </source>
</reference>
<feature type="compositionally biased region" description="Basic residues" evidence="5">
    <location>
        <begin position="218"/>
        <end position="227"/>
    </location>
</feature>
<feature type="compositionally biased region" description="Basic and acidic residues" evidence="5">
    <location>
        <begin position="228"/>
        <end position="248"/>
    </location>
</feature>
<dbReference type="Proteomes" id="UP000265566">
    <property type="component" value="Chromosome 3"/>
</dbReference>
<evidence type="ECO:0000256" key="2">
    <source>
        <dbReference type="ARBA" id="ARBA00022723"/>
    </source>
</evidence>
<dbReference type="GO" id="GO:0003964">
    <property type="term" value="F:RNA-directed DNA polymerase activity"/>
    <property type="evidence" value="ECO:0007669"/>
    <property type="project" value="UniProtKB-KW"/>
</dbReference>
<keyword evidence="3" id="KW-0064">Aspartyl protease</keyword>
<dbReference type="Gene3D" id="3.30.420.10">
    <property type="entry name" value="Ribonuclease H-like superfamily/Ribonuclease H"/>
    <property type="match status" value="1"/>
</dbReference>
<dbReference type="Pfam" id="PF13976">
    <property type="entry name" value="gag_pre-integrs"/>
    <property type="match status" value="1"/>
</dbReference>
<feature type="domain" description="Integrase catalytic" evidence="6">
    <location>
        <begin position="516"/>
        <end position="682"/>
    </location>
</feature>
<feature type="region of interest" description="Disordered" evidence="5">
    <location>
        <begin position="218"/>
        <end position="248"/>
    </location>
</feature>
<proteinExistence type="predicted"/>
<gene>
    <name evidence="7" type="ORF">MtrunA17_Chr3g0101191</name>
</gene>
<dbReference type="GO" id="GO:0004190">
    <property type="term" value="F:aspartic-type endopeptidase activity"/>
    <property type="evidence" value="ECO:0007669"/>
    <property type="project" value="UniProtKB-KW"/>
</dbReference>
<dbReference type="Pfam" id="PF22936">
    <property type="entry name" value="Pol_BBD"/>
    <property type="match status" value="1"/>
</dbReference>
<dbReference type="InterPro" id="IPR001584">
    <property type="entry name" value="Integrase_cat-core"/>
</dbReference>
<evidence type="ECO:0000256" key="5">
    <source>
        <dbReference type="SAM" id="MobiDB-lite"/>
    </source>
</evidence>
<feature type="region of interest" description="Disordered" evidence="5">
    <location>
        <begin position="760"/>
        <end position="786"/>
    </location>
</feature>
<dbReference type="GO" id="GO:0003676">
    <property type="term" value="F:nucleic acid binding"/>
    <property type="evidence" value="ECO:0007669"/>
    <property type="project" value="InterPro"/>
</dbReference>
<evidence type="ECO:0000256" key="3">
    <source>
        <dbReference type="ARBA" id="ARBA00022750"/>
    </source>
</evidence>
<name>A0A396INR0_MEDTR</name>
<dbReference type="PROSITE" id="PS50994">
    <property type="entry name" value="INTEGRASE"/>
    <property type="match status" value="1"/>
</dbReference>
<dbReference type="GO" id="GO:0006508">
    <property type="term" value="P:proteolysis"/>
    <property type="evidence" value="ECO:0007669"/>
    <property type="project" value="UniProtKB-KW"/>
</dbReference>
<organism evidence="7">
    <name type="scientific">Medicago truncatula</name>
    <name type="common">Barrel medic</name>
    <name type="synonym">Medicago tribuloides</name>
    <dbReference type="NCBI Taxonomy" id="3880"/>
    <lineage>
        <taxon>Eukaryota</taxon>
        <taxon>Viridiplantae</taxon>
        <taxon>Streptophyta</taxon>
        <taxon>Embryophyta</taxon>
        <taxon>Tracheophyta</taxon>
        <taxon>Spermatophyta</taxon>
        <taxon>Magnoliopsida</taxon>
        <taxon>eudicotyledons</taxon>
        <taxon>Gunneridae</taxon>
        <taxon>Pentapetalae</taxon>
        <taxon>rosids</taxon>
        <taxon>fabids</taxon>
        <taxon>Fabales</taxon>
        <taxon>Fabaceae</taxon>
        <taxon>Papilionoideae</taxon>
        <taxon>50 kb inversion clade</taxon>
        <taxon>NPAAA clade</taxon>
        <taxon>Hologalegina</taxon>
        <taxon>IRL clade</taxon>
        <taxon>Trifolieae</taxon>
        <taxon>Medicago</taxon>
    </lineage>
</organism>
<dbReference type="InterPro" id="IPR036875">
    <property type="entry name" value="Znf_CCHC_sf"/>
</dbReference>
<dbReference type="Pfam" id="PF14223">
    <property type="entry name" value="Retrotran_gag_2"/>
    <property type="match status" value="1"/>
</dbReference>
<dbReference type="InterPro" id="IPR013103">
    <property type="entry name" value="RVT_2"/>
</dbReference>
<sequence>MAYGSNAVITVPQFYGESYHIWVVKMKSCLKSFGLWDYVDEDKQVPPLQANPTVAQMKHREEEKLKKEKAISVLHSALADDVFTGIMHLKTAKQIWDELDERYAGDERVRSIKLLTLKREFERLKMKEHESVKEYTSKLSHLVNQMRLHGEVVDDSKVVEKMLISLPDKFEAKVAAIEESCDLKKLTVSEMVSKLTAHEQRFSMRMDDVFQAKHKQFGVGQKKKNYKHGGDQKGKNKDDGSSSESAAKDKFPPCLTCKRTNHLTKDCFYKGKPQIKCNHCNRWGHKEKFCRLKQNQSQPQHAHQVNFTDEQAHEDHLFMATHTCSSSSKDVWYVDSGCTIHMANEPSLFTSLDKAVRTKVKIGNGKYVQAKGKGIVSVHTSKGPKYIHDVLLIPDLSQNLLSVAQLLKKGYSISFKNNVCVIMDSTDYEVVKVEMCGNSFPLSLNQVNQTALVSKHDDSALWHKRYGHFNFNALKFQQSHDMVRDMPEINCINDLCDVCQLGKMHRKSFQSTNVTRAKEKLELVHTDLCGPMSVPSLSHNKYFLLFIDDLTRMTWVYFLTSKAQTFNVFKKFRAMVESQSGCKIKALRSDNGKEYTSNEFNLFCEDMGIVHQLTVSYTPQQNGVSERKNRTVMEMARCLIAEKQLPKSFWAEAVYTAVYLLNRLPTRAVQGKTPIEAWIGVKPSAKHLKIFGSICYVHVVAAKRSKLDDKAEMGIFLGYVASSKGYRVYNLKTKQIVIRRDIDVDENVYWDWENDEVQRSTKSAESAHDKQEHTTNEDENQIAESDSPILKSKSLAEVYENCNFVVNEPSSFEEASLITEWKDAMKEELLAINKNGTWELTQRPKDKNVIGVKWVYRTKLNPDGSIHKHKTRLVVKGYSQMARIDYGDTFAPVARHETIRLIVALSAQCGREIFHLDVKSAFLNGILEEEIYVEQPADFIVADHEDSVYRLHKALYGLKQAPRAWYSRIDSHFLQNDFRRSQNEPTLYVKDCGNGKRIIVSLYVDDLLITGNDIDEINKFKKSMLQVFEMTDLGLMKYFLGMELHQLDDGIFLSQKKYANDVLKKFKLESCKSVSTPLAVNEKLSKSDGDAKADVTQYRSLIGCLLYLTATRPDLMFSASLLSRFMHSPSVTHLGVGKRVLRYIRGTTDFGIWYNKGDGKIEGFVDSDWAGSVDDSKSTSGYVFSLGSGVFSWNSKKQDVVAQSSAEAEYIAAAAASNQAIWIKKVLSDLNHVQEEPIVLWCDNKSAIAIAKNPIQHGRTKHINVKFHAIREAEQNGDVKLQHCSSEEQLADILTKALPSAKFMELRSKLGVFQISFKEEC</sequence>
<dbReference type="InterPro" id="IPR054722">
    <property type="entry name" value="PolX-like_BBD"/>
</dbReference>
<dbReference type="SUPFAM" id="SSF53098">
    <property type="entry name" value="Ribonuclease H-like"/>
    <property type="match status" value="1"/>
</dbReference>
<feature type="compositionally biased region" description="Basic and acidic residues" evidence="5">
    <location>
        <begin position="765"/>
        <end position="776"/>
    </location>
</feature>
<evidence type="ECO:0000256" key="1">
    <source>
        <dbReference type="ARBA" id="ARBA00022670"/>
    </source>
</evidence>
<dbReference type="CDD" id="cd09272">
    <property type="entry name" value="RNase_HI_RT_Ty1"/>
    <property type="match status" value="1"/>
</dbReference>
<accession>A0A396INR0</accession>
<dbReference type="Pfam" id="PF25597">
    <property type="entry name" value="SH3_retrovirus"/>
    <property type="match status" value="1"/>
</dbReference>
<dbReference type="InterPro" id="IPR039537">
    <property type="entry name" value="Retrotran_Ty1/copia-like"/>
</dbReference>
<dbReference type="InterPro" id="IPR012337">
    <property type="entry name" value="RNaseH-like_sf"/>
</dbReference>
<protein>
    <submittedName>
        <fullName evidence="7">Putative RNA-directed DNA polymerase</fullName>
        <ecNumber evidence="7">2.7.7.49</ecNumber>
    </submittedName>
</protein>
<keyword evidence="1" id="KW-0645">Protease</keyword>